<dbReference type="SUPFAM" id="SSF47413">
    <property type="entry name" value="lambda repressor-like DNA-binding domains"/>
    <property type="match status" value="1"/>
</dbReference>
<gene>
    <name evidence="2" type="ORF">GN277_12905</name>
    <name evidence="3" type="ORF">GN277_17910</name>
</gene>
<dbReference type="AlphaFoldDB" id="A0A7X3MIT6"/>
<comment type="caution">
    <text evidence="3">The sequence shown here is derived from an EMBL/GenBank/DDBJ whole genome shotgun (WGS) entry which is preliminary data.</text>
</comment>
<evidence type="ECO:0000313" key="4">
    <source>
        <dbReference type="Proteomes" id="UP000460412"/>
    </source>
</evidence>
<evidence type="ECO:0000313" key="2">
    <source>
        <dbReference type="EMBL" id="MXP76261.1"/>
    </source>
</evidence>
<dbReference type="Pfam" id="PF01381">
    <property type="entry name" value="HTH_3"/>
    <property type="match status" value="1"/>
</dbReference>
<dbReference type="InterPro" id="IPR001387">
    <property type="entry name" value="Cro/C1-type_HTH"/>
</dbReference>
<dbReference type="Gene3D" id="1.10.260.40">
    <property type="entry name" value="lambda repressor-like DNA-binding domains"/>
    <property type="match status" value="1"/>
</dbReference>
<evidence type="ECO:0000313" key="3">
    <source>
        <dbReference type="EMBL" id="MXP77181.1"/>
    </source>
</evidence>
<organism evidence="3 4">
    <name type="scientific">Sporofaciens musculi</name>
    <dbReference type="NCBI Taxonomy" id="2681861"/>
    <lineage>
        <taxon>Bacteria</taxon>
        <taxon>Bacillati</taxon>
        <taxon>Bacillota</taxon>
        <taxon>Clostridia</taxon>
        <taxon>Lachnospirales</taxon>
        <taxon>Lachnospiraceae</taxon>
        <taxon>Sporofaciens</taxon>
    </lineage>
</organism>
<dbReference type="RefSeq" id="WP_159751412.1">
    <property type="nucleotide sequence ID" value="NZ_WUQX01000001.1"/>
</dbReference>
<dbReference type="EMBL" id="WUQX01000001">
    <property type="protein sequence ID" value="MXP77181.1"/>
    <property type="molecule type" value="Genomic_DNA"/>
</dbReference>
<reference evidence="3 4" key="1">
    <citation type="submission" date="2019-12" db="EMBL/GenBank/DDBJ databases">
        <title>Sporaefaciens musculi gen. nov., sp. nov., a novel bacterium isolated from the caecum of an obese mouse.</title>
        <authorList>
            <person name="Rasmussen T.S."/>
            <person name="Streidl T."/>
            <person name="Hitch T.C.A."/>
            <person name="Wortmann E."/>
            <person name="Deptula P."/>
            <person name="Hansen M."/>
            <person name="Nielsen D.S."/>
            <person name="Clavel T."/>
            <person name="Vogensen F.K."/>
        </authorList>
    </citation>
    <scope>NUCLEOTIDE SEQUENCE [LARGE SCALE GENOMIC DNA]</scope>
    <source>
        <strain evidence="3 4">WCA-9-b2</strain>
    </source>
</reference>
<dbReference type="InterPro" id="IPR010982">
    <property type="entry name" value="Lambda_DNA-bd_dom_sf"/>
</dbReference>
<dbReference type="CDD" id="cd00093">
    <property type="entry name" value="HTH_XRE"/>
    <property type="match status" value="1"/>
</dbReference>
<dbReference type="GO" id="GO:0003677">
    <property type="term" value="F:DNA binding"/>
    <property type="evidence" value="ECO:0007669"/>
    <property type="project" value="InterPro"/>
</dbReference>
<proteinExistence type="predicted"/>
<dbReference type="SMART" id="SM00530">
    <property type="entry name" value="HTH_XRE"/>
    <property type="match status" value="1"/>
</dbReference>
<sequence>MERINQRTNHIVGTNIRRLRLEKGLKNKEIVAQLQLHGVDISTGTYSKIETGRNNPSVDLLIALTDILSCSYDSFFQK</sequence>
<accession>A0A7X3MIT6</accession>
<feature type="domain" description="HTH cro/C1-type" evidence="1">
    <location>
        <begin position="16"/>
        <end position="75"/>
    </location>
</feature>
<dbReference type="EMBL" id="WUQX01000001">
    <property type="protein sequence ID" value="MXP76261.1"/>
    <property type="molecule type" value="Genomic_DNA"/>
</dbReference>
<protein>
    <submittedName>
        <fullName evidence="3">Helix-turn-helix domain-containing protein</fullName>
    </submittedName>
</protein>
<dbReference type="Proteomes" id="UP000460412">
    <property type="component" value="Unassembled WGS sequence"/>
</dbReference>
<evidence type="ECO:0000259" key="1">
    <source>
        <dbReference type="PROSITE" id="PS50943"/>
    </source>
</evidence>
<dbReference type="PROSITE" id="PS50943">
    <property type="entry name" value="HTH_CROC1"/>
    <property type="match status" value="1"/>
</dbReference>
<keyword evidence="4" id="KW-1185">Reference proteome</keyword>
<name>A0A7X3MIT6_9FIRM</name>